<protein>
    <recommendedName>
        <fullName evidence="2">DUF4160 domain-containing protein</fullName>
    </recommendedName>
</protein>
<dbReference type="InterPro" id="IPR025427">
    <property type="entry name" value="DUF4160"/>
</dbReference>
<gene>
    <name evidence="1" type="ORF">C6.5e_762</name>
</gene>
<evidence type="ECO:0000313" key="1">
    <source>
        <dbReference type="EMBL" id="QCL10658.1"/>
    </source>
</evidence>
<name>A0A7S5DR74_RHIRH</name>
<organism evidence="1">
    <name type="scientific">Rhizobium rhizogenes</name>
    <name type="common">Agrobacterium rhizogenes</name>
    <dbReference type="NCBI Taxonomy" id="359"/>
    <lineage>
        <taxon>Bacteria</taxon>
        <taxon>Pseudomonadati</taxon>
        <taxon>Pseudomonadota</taxon>
        <taxon>Alphaproteobacteria</taxon>
        <taxon>Hyphomicrobiales</taxon>
        <taxon>Rhizobiaceae</taxon>
        <taxon>Rhizobium/Agrobacterium group</taxon>
        <taxon>Rhizobium</taxon>
    </lineage>
</organism>
<keyword evidence="1" id="KW-0614">Plasmid</keyword>
<sequence>MTDSGLRMFNEEQVVRINNMSLVIFADEHPPPHFHVKFAGENASFSLADGKRLPGVKGLEKYDRNIRKWWTKYRCDLVKTWNNTRPANCQVGVVPLPPECK</sequence>
<dbReference type="EMBL" id="MK318990">
    <property type="protein sequence ID" value="QCL10658.1"/>
    <property type="molecule type" value="Genomic_DNA"/>
</dbReference>
<accession>A0A7S5DR74</accession>
<dbReference type="AlphaFoldDB" id="A0A7S5DR74"/>
<dbReference type="Pfam" id="PF13711">
    <property type="entry name" value="DUF4160"/>
    <property type="match status" value="1"/>
</dbReference>
<geneLocation type="plasmid" evidence="1">
    <name>pC6.5e</name>
</geneLocation>
<reference evidence="1" key="1">
    <citation type="submission" date="2018-12" db="EMBL/GenBank/DDBJ databases">
        <title>Three Rhizobium rhizogenes strains isolated from the same crown gall tumor carry diverse plasmids.</title>
        <authorList>
            <person name="Pulawska J."/>
            <person name="Kuzmanovic N."/>
        </authorList>
    </citation>
    <scope>NUCLEOTIDE SEQUENCE</scope>
    <source>
        <strain evidence="1">C6.5</strain>
        <plasmid evidence="1">pC6.5e</plasmid>
    </source>
</reference>
<evidence type="ECO:0008006" key="2">
    <source>
        <dbReference type="Google" id="ProtNLM"/>
    </source>
</evidence>
<proteinExistence type="predicted"/>